<sequence>MSTEAPFLNETTTTELITHSSKEPSYNIITTVCGPLNASISEEIAANDLTSRANYCYVLCAVLGFASALFLFYSFFRTYRAGTWNRLDTLLCALSISEFYIVLCSLSSLAHRPQYLQTTNLNCAIFSFFYNVAYFSGQLMLVLMGFVLIFDQDPPSTPLLQTALNKPIVCVGVTTLASLLSSVLLMGLLGISRDPNNVYNIYKVTACRVDPCQASYIYSRTKLVLGFILPNLLLLALLGAGYLVWRRSNSSFLSRLKAFPVFLAVALVTFVCRIVYNGVLMKEVSLRVTDELSPRQEALMSVAEFVLFSGSCASLVLLLLLHGPFRDGLREVLCCHGMGGREANRHIMAPHIEIRDTQDMTTADDQETTTTNDH</sequence>
<evidence type="ECO:0000256" key="3">
    <source>
        <dbReference type="ARBA" id="ARBA00022989"/>
    </source>
</evidence>
<evidence type="ECO:0000256" key="5">
    <source>
        <dbReference type="SAM" id="Phobius"/>
    </source>
</evidence>
<dbReference type="AlphaFoldDB" id="A0A9D3QJF3"/>
<feature type="transmembrane region" description="Helical" evidence="5">
    <location>
        <begin position="55"/>
        <end position="76"/>
    </location>
</feature>
<comment type="subcellular location">
    <subcellularLocation>
        <location evidence="1">Membrane</location>
    </subcellularLocation>
</comment>
<dbReference type="PANTHER" id="PTHR37680:SF1">
    <property type="entry name" value="C130050O18RIK PROTEIN"/>
    <property type="match status" value="1"/>
</dbReference>
<protein>
    <recommendedName>
        <fullName evidence="6">G-protein coupled receptors family 1 profile domain-containing protein</fullName>
    </recommendedName>
</protein>
<organism evidence="7 8">
    <name type="scientific">Megalops atlanticus</name>
    <name type="common">Tarpon</name>
    <name type="synonym">Clupea gigantea</name>
    <dbReference type="NCBI Taxonomy" id="7932"/>
    <lineage>
        <taxon>Eukaryota</taxon>
        <taxon>Metazoa</taxon>
        <taxon>Chordata</taxon>
        <taxon>Craniata</taxon>
        <taxon>Vertebrata</taxon>
        <taxon>Euteleostomi</taxon>
        <taxon>Actinopterygii</taxon>
        <taxon>Neopterygii</taxon>
        <taxon>Teleostei</taxon>
        <taxon>Elopiformes</taxon>
        <taxon>Megalopidae</taxon>
        <taxon>Megalops</taxon>
    </lineage>
</organism>
<feature type="transmembrane region" description="Helical" evidence="5">
    <location>
        <begin position="257"/>
        <end position="279"/>
    </location>
</feature>
<evidence type="ECO:0000256" key="2">
    <source>
        <dbReference type="ARBA" id="ARBA00022692"/>
    </source>
</evidence>
<dbReference type="SUPFAM" id="SSF81321">
    <property type="entry name" value="Family A G protein-coupled receptor-like"/>
    <property type="match status" value="1"/>
</dbReference>
<feature type="transmembrane region" description="Helical" evidence="5">
    <location>
        <begin position="169"/>
        <end position="191"/>
    </location>
</feature>
<evidence type="ECO:0000256" key="4">
    <source>
        <dbReference type="ARBA" id="ARBA00023136"/>
    </source>
</evidence>
<reference evidence="7" key="1">
    <citation type="submission" date="2021-01" db="EMBL/GenBank/DDBJ databases">
        <authorList>
            <person name="Zahm M."/>
            <person name="Roques C."/>
            <person name="Cabau C."/>
            <person name="Klopp C."/>
            <person name="Donnadieu C."/>
            <person name="Jouanno E."/>
            <person name="Lampietro C."/>
            <person name="Louis A."/>
            <person name="Herpin A."/>
            <person name="Echchiki A."/>
            <person name="Berthelot C."/>
            <person name="Parey E."/>
            <person name="Roest-Crollius H."/>
            <person name="Braasch I."/>
            <person name="Postlethwait J."/>
            <person name="Bobe J."/>
            <person name="Montfort J."/>
            <person name="Bouchez O."/>
            <person name="Begum T."/>
            <person name="Mejri S."/>
            <person name="Adams A."/>
            <person name="Chen W.-J."/>
            <person name="Guiguen Y."/>
        </authorList>
    </citation>
    <scope>NUCLEOTIDE SEQUENCE</scope>
    <source>
        <strain evidence="7">YG-15Mar2019-1</strain>
        <tissue evidence="7">Brain</tissue>
    </source>
</reference>
<evidence type="ECO:0000313" key="8">
    <source>
        <dbReference type="Proteomes" id="UP001046870"/>
    </source>
</evidence>
<keyword evidence="3 5" id="KW-1133">Transmembrane helix</keyword>
<dbReference type="Proteomes" id="UP001046870">
    <property type="component" value="Chromosome 1"/>
</dbReference>
<evidence type="ECO:0000313" key="7">
    <source>
        <dbReference type="EMBL" id="KAG7492014.1"/>
    </source>
</evidence>
<keyword evidence="4 5" id="KW-0472">Membrane</keyword>
<dbReference type="PANTHER" id="PTHR37680">
    <property type="entry name" value="C130050O18RIK PROTEIN"/>
    <property type="match status" value="1"/>
</dbReference>
<feature type="transmembrane region" description="Helical" evidence="5">
    <location>
        <begin position="128"/>
        <end position="149"/>
    </location>
</feature>
<dbReference type="Gene3D" id="1.20.1070.10">
    <property type="entry name" value="Rhodopsin 7-helix transmembrane proteins"/>
    <property type="match status" value="1"/>
</dbReference>
<dbReference type="GO" id="GO:0016020">
    <property type="term" value="C:membrane"/>
    <property type="evidence" value="ECO:0007669"/>
    <property type="project" value="UniProtKB-SubCell"/>
</dbReference>
<dbReference type="OrthoDB" id="9943240at2759"/>
<evidence type="ECO:0000256" key="1">
    <source>
        <dbReference type="ARBA" id="ARBA00004370"/>
    </source>
</evidence>
<dbReference type="PROSITE" id="PS50262">
    <property type="entry name" value="G_PROTEIN_RECEP_F1_2"/>
    <property type="match status" value="1"/>
</dbReference>
<feature type="domain" description="G-protein coupled receptors family 1 profile" evidence="6">
    <location>
        <begin position="67"/>
        <end position="318"/>
    </location>
</feature>
<feature type="transmembrane region" description="Helical" evidence="5">
    <location>
        <begin position="223"/>
        <end position="245"/>
    </location>
</feature>
<accession>A0A9D3QJF3</accession>
<evidence type="ECO:0000259" key="6">
    <source>
        <dbReference type="PROSITE" id="PS50262"/>
    </source>
</evidence>
<keyword evidence="2 5" id="KW-0812">Transmembrane</keyword>
<keyword evidence="8" id="KW-1185">Reference proteome</keyword>
<gene>
    <name evidence="7" type="ORF">MATL_G00010130</name>
</gene>
<feature type="transmembrane region" description="Helical" evidence="5">
    <location>
        <begin position="299"/>
        <end position="321"/>
    </location>
</feature>
<proteinExistence type="predicted"/>
<name>A0A9D3QJF3_MEGAT</name>
<dbReference type="EMBL" id="JAFDVH010000001">
    <property type="protein sequence ID" value="KAG7492014.1"/>
    <property type="molecule type" value="Genomic_DNA"/>
</dbReference>
<feature type="transmembrane region" description="Helical" evidence="5">
    <location>
        <begin position="88"/>
        <end position="108"/>
    </location>
</feature>
<comment type="caution">
    <text evidence="7">The sequence shown here is derived from an EMBL/GenBank/DDBJ whole genome shotgun (WGS) entry which is preliminary data.</text>
</comment>
<dbReference type="InterPro" id="IPR017452">
    <property type="entry name" value="GPCR_Rhodpsn_7TM"/>
</dbReference>